<sequence length="600" mass="67436">MVLRNVFTVRTLKTAAWTPARVAKGSGFPRSPIRPCASGCTTLSDELHFITTPIFYVNAAPHIGHLYSAVIADYLHRYKLIRGITSKFSTGTDEHGLKIQQAAACAGEDPLTFCTEVSGQFRHLFEKCDISYTDFIRTTDERHRHAVEQFWAVLQRGGHIYKGTYQGWYSTQDESFLTPTQVGDSTDSDGTAIKVSLESGHKVEWMEEKNYMFRLSAFRCALQRWLAETPGAIQPERFRHVVLQWLQDDLPDLSVSRQRGRLQWGVPVPGDPEQTVYVWLDALVNYLTAAGYPEQHPRWWAAARHVIGKDILKFHAIYWPAFLLAAGLPLPRVILVHSHWTVEGQKMSKSRGNVVNPLETSGLLTTDGLRYFLLRQGVPDSDCDFYEDKAVKLVNSELADALGGLLNRCTALSLNPEQVYPRFCATSFPREGAAGVGRRAVPEDYGMLESVEALPGLVAQHYESLQAYKALEAVAACVRHTNGFFQRHTPWKLDRGTPSDRSWLDTILHISLECLRIYGILLQPAVPLLADKLLSRLGVWPEERAWGNLCFLARHRGDACPFEGRALGPETGLFFPRLDRPKASKADSKSRKKTASSKQR</sequence>
<dbReference type="CDD" id="cd00814">
    <property type="entry name" value="MetRS_core"/>
    <property type="match status" value="1"/>
</dbReference>
<evidence type="ECO:0000259" key="17">
    <source>
        <dbReference type="Pfam" id="PF09334"/>
    </source>
</evidence>
<evidence type="ECO:0000256" key="12">
    <source>
        <dbReference type="ARBA" id="ARBA00029831"/>
    </source>
</evidence>
<evidence type="ECO:0000256" key="5">
    <source>
        <dbReference type="ARBA" id="ARBA00022741"/>
    </source>
</evidence>
<evidence type="ECO:0000256" key="9">
    <source>
        <dbReference type="ARBA" id="ARBA00023128"/>
    </source>
</evidence>
<dbReference type="FunFam" id="2.170.220.10:FF:000001">
    <property type="entry name" value="methionine--tRNA ligase, mitochondrial"/>
    <property type="match status" value="1"/>
</dbReference>
<evidence type="ECO:0000256" key="2">
    <source>
        <dbReference type="ARBA" id="ARBA00005594"/>
    </source>
</evidence>
<dbReference type="Gene3D" id="2.170.220.10">
    <property type="match status" value="1"/>
</dbReference>
<dbReference type="STRING" id="1676925.ENSPKIP00000004225"/>
<name>A0A3B3QF57_9TELE</name>
<evidence type="ECO:0000256" key="7">
    <source>
        <dbReference type="ARBA" id="ARBA00022917"/>
    </source>
</evidence>
<dbReference type="GeneTree" id="ENSGT00550000075136"/>
<dbReference type="Ensembl" id="ENSPKIT00000028204.1">
    <property type="protein sequence ID" value="ENSPKIP00000004225.1"/>
    <property type="gene ID" value="ENSPKIG00000021425.1"/>
</dbReference>
<keyword evidence="19" id="KW-1185">Reference proteome</keyword>
<dbReference type="Pfam" id="PF09334">
    <property type="entry name" value="tRNA-synt_1g"/>
    <property type="match status" value="1"/>
</dbReference>
<keyword evidence="10 15" id="KW-0030">Aminoacyl-tRNA synthetase</keyword>
<evidence type="ECO:0000256" key="6">
    <source>
        <dbReference type="ARBA" id="ARBA00022840"/>
    </source>
</evidence>
<comment type="catalytic activity">
    <reaction evidence="14">
        <text>tRNA(Met) + L-methionine + ATP = L-methionyl-tRNA(Met) + AMP + diphosphate</text>
        <dbReference type="Rhea" id="RHEA:13481"/>
        <dbReference type="Rhea" id="RHEA-COMP:9667"/>
        <dbReference type="Rhea" id="RHEA-COMP:9698"/>
        <dbReference type="ChEBI" id="CHEBI:30616"/>
        <dbReference type="ChEBI" id="CHEBI:33019"/>
        <dbReference type="ChEBI" id="CHEBI:57844"/>
        <dbReference type="ChEBI" id="CHEBI:78442"/>
        <dbReference type="ChEBI" id="CHEBI:78530"/>
        <dbReference type="ChEBI" id="CHEBI:456215"/>
        <dbReference type="EC" id="6.1.1.10"/>
    </reaction>
</comment>
<evidence type="ECO:0000256" key="10">
    <source>
        <dbReference type="ARBA" id="ARBA00023146"/>
    </source>
</evidence>
<evidence type="ECO:0000256" key="15">
    <source>
        <dbReference type="RuleBase" id="RU363039"/>
    </source>
</evidence>
<keyword evidence="6 15" id="KW-0067">ATP-binding</keyword>
<dbReference type="InterPro" id="IPR009080">
    <property type="entry name" value="tRNAsynth_Ia_anticodon-bd"/>
</dbReference>
<dbReference type="FunFam" id="1.10.730.10:FF:000022">
    <property type="entry name" value="Methionyl-tRNA synthetase 2, mitochondrial"/>
    <property type="match status" value="1"/>
</dbReference>
<dbReference type="RefSeq" id="XP_023650621.1">
    <property type="nucleotide sequence ID" value="XM_023794853.2"/>
</dbReference>
<accession>A0A3B3QF57</accession>
<protein>
    <recommendedName>
        <fullName evidence="11">Methionine--tRNA ligase, mitochondrial</fullName>
        <ecNumber evidence="3">6.1.1.10</ecNumber>
    </recommendedName>
    <alternativeName>
        <fullName evidence="12">Methionyl-tRNA synthetase 2</fullName>
    </alternativeName>
    <alternativeName>
        <fullName evidence="13">Mitochondrial methionyl-tRNA synthetase</fullName>
    </alternativeName>
</protein>
<dbReference type="InterPro" id="IPR033911">
    <property type="entry name" value="MetRS_core"/>
</dbReference>
<keyword evidence="4 15" id="KW-0436">Ligase</keyword>
<proteinExistence type="inferred from homology"/>
<dbReference type="SUPFAM" id="SSF47323">
    <property type="entry name" value="Anticodon-binding domain of a subclass of class I aminoacyl-tRNA synthetases"/>
    <property type="match status" value="1"/>
</dbReference>
<comment type="similarity">
    <text evidence="2 15">Belongs to the class-I aminoacyl-tRNA synthetase family.</text>
</comment>
<dbReference type="Proteomes" id="UP000261540">
    <property type="component" value="Unplaced"/>
</dbReference>
<dbReference type="NCBIfam" id="TIGR00398">
    <property type="entry name" value="metG"/>
    <property type="match status" value="1"/>
</dbReference>
<dbReference type="InterPro" id="IPR041872">
    <property type="entry name" value="Anticodon_Met"/>
</dbReference>
<feature type="compositionally biased region" description="Basic and acidic residues" evidence="16">
    <location>
        <begin position="577"/>
        <end position="589"/>
    </location>
</feature>
<evidence type="ECO:0000256" key="11">
    <source>
        <dbReference type="ARBA" id="ARBA00026124"/>
    </source>
</evidence>
<dbReference type="OrthoDB" id="5844513at2759"/>
<evidence type="ECO:0000256" key="13">
    <source>
        <dbReference type="ARBA" id="ARBA00030331"/>
    </source>
</evidence>
<keyword evidence="7 15" id="KW-0648">Protein biosynthesis</keyword>
<evidence type="ECO:0000313" key="18">
    <source>
        <dbReference type="Ensembl" id="ENSPKIP00000004225.1"/>
    </source>
</evidence>
<evidence type="ECO:0000256" key="3">
    <source>
        <dbReference type="ARBA" id="ARBA00012838"/>
    </source>
</evidence>
<feature type="compositionally biased region" description="Basic residues" evidence="16">
    <location>
        <begin position="590"/>
        <end position="600"/>
    </location>
</feature>
<dbReference type="GeneID" id="111834984"/>
<keyword evidence="8" id="KW-0809">Transit peptide</keyword>
<evidence type="ECO:0000313" key="19">
    <source>
        <dbReference type="Proteomes" id="UP000261540"/>
    </source>
</evidence>
<dbReference type="Gene3D" id="3.40.50.620">
    <property type="entry name" value="HUPs"/>
    <property type="match status" value="1"/>
</dbReference>
<dbReference type="InterPro" id="IPR014729">
    <property type="entry name" value="Rossmann-like_a/b/a_fold"/>
</dbReference>
<comment type="subcellular location">
    <subcellularLocation>
        <location evidence="1">Mitochondrion matrix</location>
    </subcellularLocation>
</comment>
<dbReference type="PRINTS" id="PR01041">
    <property type="entry name" value="TRNASYNTHMET"/>
</dbReference>
<dbReference type="PANTHER" id="PTHR43326:SF1">
    <property type="entry name" value="METHIONINE--TRNA LIGASE, MITOCHONDRIAL"/>
    <property type="match status" value="1"/>
</dbReference>
<dbReference type="Gene3D" id="1.10.730.10">
    <property type="entry name" value="Isoleucyl-tRNA Synthetase, Domain 1"/>
    <property type="match status" value="1"/>
</dbReference>
<keyword evidence="5 15" id="KW-0547">Nucleotide-binding</keyword>
<evidence type="ECO:0000256" key="16">
    <source>
        <dbReference type="SAM" id="MobiDB-lite"/>
    </source>
</evidence>
<dbReference type="GO" id="GO:0006431">
    <property type="term" value="P:methionyl-tRNA aminoacylation"/>
    <property type="evidence" value="ECO:0007669"/>
    <property type="project" value="InterPro"/>
</dbReference>
<evidence type="ECO:0000256" key="8">
    <source>
        <dbReference type="ARBA" id="ARBA00022946"/>
    </source>
</evidence>
<keyword evidence="9" id="KW-0496">Mitochondrion</keyword>
<evidence type="ECO:0000256" key="4">
    <source>
        <dbReference type="ARBA" id="ARBA00022598"/>
    </source>
</evidence>
<dbReference type="InterPro" id="IPR014758">
    <property type="entry name" value="Met-tRNA_synth"/>
</dbReference>
<dbReference type="PANTHER" id="PTHR43326">
    <property type="entry name" value="METHIONYL-TRNA SYNTHETASE"/>
    <property type="match status" value="1"/>
</dbReference>
<dbReference type="SUPFAM" id="SSF52374">
    <property type="entry name" value="Nucleotidylyl transferase"/>
    <property type="match status" value="1"/>
</dbReference>
<evidence type="ECO:0000256" key="14">
    <source>
        <dbReference type="ARBA" id="ARBA00047364"/>
    </source>
</evidence>
<reference evidence="18" key="2">
    <citation type="submission" date="2025-09" db="UniProtKB">
        <authorList>
            <consortium name="Ensembl"/>
        </authorList>
    </citation>
    <scope>IDENTIFICATION</scope>
</reference>
<dbReference type="GO" id="GO:0004825">
    <property type="term" value="F:methionine-tRNA ligase activity"/>
    <property type="evidence" value="ECO:0007669"/>
    <property type="project" value="UniProtKB-EC"/>
</dbReference>
<feature type="domain" description="Methionyl/Leucyl tRNA synthetase" evidence="17">
    <location>
        <begin position="48"/>
        <end position="409"/>
    </location>
</feature>
<dbReference type="InterPro" id="IPR015413">
    <property type="entry name" value="Methionyl/Leucyl_tRNA_Synth"/>
</dbReference>
<dbReference type="InterPro" id="IPR023457">
    <property type="entry name" value="Met-tRNA_synth_2"/>
</dbReference>
<evidence type="ECO:0000256" key="1">
    <source>
        <dbReference type="ARBA" id="ARBA00004305"/>
    </source>
</evidence>
<dbReference type="GO" id="GO:0005524">
    <property type="term" value="F:ATP binding"/>
    <property type="evidence" value="ECO:0007669"/>
    <property type="project" value="UniProtKB-KW"/>
</dbReference>
<dbReference type="GO" id="GO:0005759">
    <property type="term" value="C:mitochondrial matrix"/>
    <property type="evidence" value="ECO:0007669"/>
    <property type="project" value="UniProtKB-SubCell"/>
</dbReference>
<dbReference type="AlphaFoldDB" id="A0A3B3QF57"/>
<organism evidence="18 19">
    <name type="scientific">Paramormyrops kingsleyae</name>
    <dbReference type="NCBI Taxonomy" id="1676925"/>
    <lineage>
        <taxon>Eukaryota</taxon>
        <taxon>Metazoa</taxon>
        <taxon>Chordata</taxon>
        <taxon>Craniata</taxon>
        <taxon>Vertebrata</taxon>
        <taxon>Euteleostomi</taxon>
        <taxon>Actinopterygii</taxon>
        <taxon>Neopterygii</taxon>
        <taxon>Teleostei</taxon>
        <taxon>Osteoglossocephala</taxon>
        <taxon>Osteoglossomorpha</taxon>
        <taxon>Osteoglossiformes</taxon>
        <taxon>Mormyridae</taxon>
        <taxon>Paramormyrops</taxon>
    </lineage>
</organism>
<reference evidence="18" key="1">
    <citation type="submission" date="2025-08" db="UniProtKB">
        <authorList>
            <consortium name="Ensembl"/>
        </authorList>
    </citation>
    <scope>IDENTIFICATION</scope>
</reference>
<dbReference type="CDD" id="cd07957">
    <property type="entry name" value="Anticodon_Ia_Met"/>
    <property type="match status" value="1"/>
</dbReference>
<dbReference type="EC" id="6.1.1.10" evidence="3"/>
<feature type="region of interest" description="Disordered" evidence="16">
    <location>
        <begin position="576"/>
        <end position="600"/>
    </location>
</feature>